<dbReference type="RefSeq" id="WP_155444087.1">
    <property type="nucleotide sequence ID" value="NZ_JAOQNR010000001.1"/>
</dbReference>
<protein>
    <recommendedName>
        <fullName evidence="2">TadE-like domain-containing protein</fullName>
    </recommendedName>
</protein>
<evidence type="ECO:0000259" key="2">
    <source>
        <dbReference type="Pfam" id="PF07811"/>
    </source>
</evidence>
<gene>
    <name evidence="3" type="ORF">GJ654_00225</name>
</gene>
<keyword evidence="1" id="KW-1133">Transmembrane helix</keyword>
<proteinExistence type="predicted"/>
<dbReference type="EMBL" id="WNKS01000001">
    <property type="protein sequence ID" value="MTV29410.1"/>
    <property type="molecule type" value="Genomic_DNA"/>
</dbReference>
<evidence type="ECO:0000313" key="4">
    <source>
        <dbReference type="Proteomes" id="UP000439113"/>
    </source>
</evidence>
<accession>A0A6N8DGN7</accession>
<dbReference type="InterPro" id="IPR012495">
    <property type="entry name" value="TadE-like_dom"/>
</dbReference>
<evidence type="ECO:0000256" key="1">
    <source>
        <dbReference type="SAM" id="Phobius"/>
    </source>
</evidence>
<keyword evidence="1" id="KW-0812">Transmembrane</keyword>
<dbReference type="Proteomes" id="UP000439113">
    <property type="component" value="Unassembled WGS sequence"/>
</dbReference>
<keyword evidence="1" id="KW-0472">Membrane</keyword>
<sequence length="289" mass="30605">MIGSLVPRAARALRRFWRARAGIAAVEFAFIMPMMLVLYFGIALLGQGLEISRKAQLASRTLADLTTQQLPVVSGGTASASCSTHTAIPCVSNVELSDFYAAAQLVMTPFPSGATVMSAAISEIVFDNVSKTDKRCCQARVVWSVGFGTNPPVRSCSVNGLTPVANGTNGASVMPYGNYPTGAGDVTHNNSVLNNSTTNATDYYVIVADVTYTYRPGYDFKLFSWGGAGATYTISRTTYMSPRFGGSLAQPNTLDGGVQQTQAILWSNSGTSTATVSNNCTSGTQYYLP</sequence>
<feature type="transmembrane region" description="Helical" evidence="1">
    <location>
        <begin position="21"/>
        <end position="46"/>
    </location>
</feature>
<dbReference type="AlphaFoldDB" id="A0A6N8DGN7"/>
<dbReference type="Pfam" id="PF07811">
    <property type="entry name" value="TadE"/>
    <property type="match status" value="1"/>
</dbReference>
<dbReference type="OrthoDB" id="7189296at2"/>
<organism evidence="3 4">
    <name type="scientific">Rhodoblastus acidophilus</name>
    <name type="common">Rhodopseudomonas acidophila</name>
    <dbReference type="NCBI Taxonomy" id="1074"/>
    <lineage>
        <taxon>Bacteria</taxon>
        <taxon>Pseudomonadati</taxon>
        <taxon>Pseudomonadota</taxon>
        <taxon>Alphaproteobacteria</taxon>
        <taxon>Hyphomicrobiales</taxon>
        <taxon>Rhodoblastaceae</taxon>
        <taxon>Rhodoblastus</taxon>
    </lineage>
</organism>
<evidence type="ECO:0000313" key="3">
    <source>
        <dbReference type="EMBL" id="MTV29410.1"/>
    </source>
</evidence>
<name>A0A6N8DGN7_RHOAC</name>
<feature type="domain" description="TadE-like" evidence="2">
    <location>
        <begin position="22"/>
        <end position="62"/>
    </location>
</feature>
<reference evidence="3 4" key="1">
    <citation type="submission" date="2019-11" db="EMBL/GenBank/DDBJ databases">
        <title>Whole-genome sequence of a Rhodoblastus acidophilus DSM 142.</title>
        <authorList>
            <person name="Kyndt J.A."/>
            <person name="Meyer T.E."/>
        </authorList>
    </citation>
    <scope>NUCLEOTIDE SEQUENCE [LARGE SCALE GENOMIC DNA]</scope>
    <source>
        <strain evidence="3 4">DSM 142</strain>
    </source>
</reference>
<comment type="caution">
    <text evidence="3">The sequence shown here is derived from an EMBL/GenBank/DDBJ whole genome shotgun (WGS) entry which is preliminary data.</text>
</comment>